<gene>
    <name evidence="2" type="ORF">WN48_08876</name>
</gene>
<proteinExistence type="predicted"/>
<dbReference type="Proteomes" id="UP000250275">
    <property type="component" value="Unassembled WGS sequence"/>
</dbReference>
<keyword evidence="3" id="KW-1185">Reference proteome</keyword>
<organism evidence="2 3">
    <name type="scientific">Eufriesea mexicana</name>
    <dbReference type="NCBI Taxonomy" id="516756"/>
    <lineage>
        <taxon>Eukaryota</taxon>
        <taxon>Metazoa</taxon>
        <taxon>Ecdysozoa</taxon>
        <taxon>Arthropoda</taxon>
        <taxon>Hexapoda</taxon>
        <taxon>Insecta</taxon>
        <taxon>Pterygota</taxon>
        <taxon>Neoptera</taxon>
        <taxon>Endopterygota</taxon>
        <taxon>Hymenoptera</taxon>
        <taxon>Apocrita</taxon>
        <taxon>Aculeata</taxon>
        <taxon>Apoidea</taxon>
        <taxon>Anthophila</taxon>
        <taxon>Apidae</taxon>
        <taxon>Eufriesea</taxon>
    </lineage>
</organism>
<name>A0A310SEM3_9HYME</name>
<feature type="coiled-coil region" evidence="1">
    <location>
        <begin position="1"/>
        <end position="28"/>
    </location>
</feature>
<keyword evidence="1" id="KW-0175">Coiled coil</keyword>
<accession>A0A310SEM3</accession>
<dbReference type="EMBL" id="KQ760631">
    <property type="protein sequence ID" value="OAD59707.1"/>
    <property type="molecule type" value="Genomic_DNA"/>
</dbReference>
<sequence>MGQVIDQINILTNNLDELRAEINTLRTTYLGNGHDALCENDFKCNRGGEINVLRKFKKYMKKVLSLYSLGKEQKLGKSQKHYPSTNMHPPLSSFLNYVFRARRKGDTRETPTKINYVKNQSNQTNEKLDGLAYQWITKYPSTFIDVENVNDTGHHGFSSKRHGNEEYNKIIFPRKNENLTPRFSEISCELDLQVENPTYFPSVSDMNIFPDSYISKNRPHGREVSLPNKVNNRQSATKSTQTKVTKMRRKARNFHPRQSNFCFPRIKNAVITKKIIRNSNESTFTVCGEVCNMKDYSHFKKNRCKQCLCKKKRNKFTQWIGEKTNERNVHLNQTVQERENNSSVNNDNVFQTSLSVKEPDLSSSSGSLDLEVNISSCSSNIDEFSERRKPRTYVIRQKAQKCNEDKWLNNFERSVVYVGQISDLTLSSHSFSNQSDHFD</sequence>
<evidence type="ECO:0000313" key="2">
    <source>
        <dbReference type="EMBL" id="OAD59707.1"/>
    </source>
</evidence>
<evidence type="ECO:0000313" key="3">
    <source>
        <dbReference type="Proteomes" id="UP000250275"/>
    </source>
</evidence>
<evidence type="ECO:0000256" key="1">
    <source>
        <dbReference type="SAM" id="Coils"/>
    </source>
</evidence>
<dbReference type="AlphaFoldDB" id="A0A310SEM3"/>
<protein>
    <submittedName>
        <fullName evidence="2">Uncharacterized protein</fullName>
    </submittedName>
</protein>
<dbReference type="OrthoDB" id="7593608at2759"/>
<reference evidence="2 3" key="1">
    <citation type="submission" date="2015-07" db="EMBL/GenBank/DDBJ databases">
        <title>The genome of Eufriesea mexicana.</title>
        <authorList>
            <person name="Pan H."/>
            <person name="Kapheim K."/>
        </authorList>
    </citation>
    <scope>NUCLEOTIDE SEQUENCE [LARGE SCALE GENOMIC DNA]</scope>
    <source>
        <strain evidence="2">0111107269</strain>
        <tissue evidence="2">Whole body</tissue>
    </source>
</reference>